<evidence type="ECO:0008006" key="3">
    <source>
        <dbReference type="Google" id="ProtNLM"/>
    </source>
</evidence>
<gene>
    <name evidence="1" type="ORF">DU508_21995</name>
</gene>
<dbReference type="InterPro" id="IPR032676">
    <property type="entry name" value="YkuD_2"/>
</dbReference>
<dbReference type="Proteomes" id="UP000253961">
    <property type="component" value="Unassembled WGS sequence"/>
</dbReference>
<evidence type="ECO:0000313" key="2">
    <source>
        <dbReference type="Proteomes" id="UP000253961"/>
    </source>
</evidence>
<dbReference type="AlphaFoldDB" id="A0A369PSY9"/>
<dbReference type="Pfam" id="PF13645">
    <property type="entry name" value="YkuD_2"/>
    <property type="match status" value="1"/>
</dbReference>
<comment type="caution">
    <text evidence="1">The sequence shown here is derived from an EMBL/GenBank/DDBJ whole genome shotgun (WGS) entry which is preliminary data.</text>
</comment>
<reference evidence="1 2" key="1">
    <citation type="submission" date="2018-07" db="EMBL/GenBank/DDBJ databases">
        <title>Pedobacter sp. nov., isolated from soil.</title>
        <authorList>
            <person name="Zhou L.Y."/>
            <person name="Du Z.J."/>
        </authorList>
    </citation>
    <scope>NUCLEOTIDE SEQUENCE [LARGE SCALE GENOMIC DNA]</scope>
    <source>
        <strain evidence="1 2">JDX94</strain>
    </source>
</reference>
<protein>
    <recommendedName>
        <fullName evidence="3">Murein L,D-transpeptidase catalytic domain family protein</fullName>
    </recommendedName>
</protein>
<organism evidence="1 2">
    <name type="scientific">Pedobacter chinensis</name>
    <dbReference type="NCBI Taxonomy" id="2282421"/>
    <lineage>
        <taxon>Bacteria</taxon>
        <taxon>Pseudomonadati</taxon>
        <taxon>Bacteroidota</taxon>
        <taxon>Sphingobacteriia</taxon>
        <taxon>Sphingobacteriales</taxon>
        <taxon>Sphingobacteriaceae</taxon>
        <taxon>Pedobacter</taxon>
    </lineage>
</organism>
<dbReference type="RefSeq" id="WP_115404821.1">
    <property type="nucleotide sequence ID" value="NZ_QPKV01000014.1"/>
</dbReference>
<name>A0A369PSY9_9SPHI</name>
<keyword evidence="2" id="KW-1185">Reference proteome</keyword>
<proteinExistence type="predicted"/>
<sequence>MRKYILGISGLLFVAFCLIFTSWKKSNTLEEKTINATTIPLKQAYLNYAKHIYASAHLKDSGLAFPVFEKALTGFYNLKKSGRVSDSPLLTIADFDQSSTKKRLYIIDLAQGNIVLNTWVAHGQRSGEDQAVTFSNRNDSFTSSIGFYVTAEEYQGSHGRSLRLDGMDPGFNDNARLRSIVIHGAPYVSEGTIAALGRLGRSQGCPAVAPEFSDQVISTLGSGSVLFINKTAQDYHSPYLDEGSAAVLAQVPSGTNSDLTLVKHSD</sequence>
<dbReference type="PANTHER" id="PTHR38477">
    <property type="entry name" value="HYPOTHETICAL EXPORTED PROTEIN"/>
    <property type="match status" value="1"/>
</dbReference>
<accession>A0A369PSY9</accession>
<dbReference type="OrthoDB" id="9815195at2"/>
<dbReference type="EMBL" id="QPKV01000014">
    <property type="protein sequence ID" value="RDC54395.1"/>
    <property type="molecule type" value="Genomic_DNA"/>
</dbReference>
<evidence type="ECO:0000313" key="1">
    <source>
        <dbReference type="EMBL" id="RDC54395.1"/>
    </source>
</evidence>
<dbReference type="PANTHER" id="PTHR38477:SF1">
    <property type="entry name" value="MUREIN L,D-TRANSPEPTIDASE CATALYTIC DOMAIN FAMILY PROTEIN"/>
    <property type="match status" value="1"/>
</dbReference>